<reference evidence="2" key="1">
    <citation type="submission" date="2017-09" db="EMBL/GenBank/DDBJ databases">
        <title>Polyketide synthases of a Diaporthe helianthi virulent isolate.</title>
        <authorList>
            <person name="Baroncelli R."/>
        </authorList>
    </citation>
    <scope>NUCLEOTIDE SEQUENCE [LARGE SCALE GENOMIC DNA]</scope>
    <source>
        <strain evidence="2">7/96</strain>
    </source>
</reference>
<comment type="caution">
    <text evidence="2">The sequence shown here is derived from an EMBL/GenBank/DDBJ whole genome shotgun (WGS) entry which is preliminary data.</text>
</comment>
<evidence type="ECO:0000256" key="1">
    <source>
        <dbReference type="ARBA" id="ARBA00006484"/>
    </source>
</evidence>
<sequence>MATYLITGTGKGLGLELTKQLSELPETHVSKIFAITRSPPTPALDNLISHSNGWVVNVLASVDDTKSVEKAAGEIRGQLGARGLDVLINNAALQQHTPNNKMEDFSAADLSRILKTNLVGPHRVITAFLPLLRAGTQKKIINISSTMGSIAWADAMNFAQGSAYKVCKAGLHMLNMQFSLDLAEEGFTCLLVSPGWLKTDMGTDCGDLTVDVGAAEVKRIATEASPSQNGKFLNIHVPGHEDLPGRYDGKELEW</sequence>
<evidence type="ECO:0000313" key="2">
    <source>
        <dbReference type="EMBL" id="POS78508.1"/>
    </source>
</evidence>
<dbReference type="FunCoup" id="A0A2P5I7M2">
    <property type="interactions" value="123"/>
</dbReference>
<dbReference type="PANTHER" id="PTHR43544:SF36">
    <property type="entry name" value="CHAIN OXIDOREDUCTASE (CSGA), PUTATIVE (AFU_ORTHOLOGUE AFUA_4G00910)-RELATED"/>
    <property type="match status" value="1"/>
</dbReference>
<evidence type="ECO:0008006" key="4">
    <source>
        <dbReference type="Google" id="ProtNLM"/>
    </source>
</evidence>
<dbReference type="InParanoid" id="A0A2P5I7M2"/>
<gene>
    <name evidence="2" type="ORF">DHEL01_v203087</name>
</gene>
<dbReference type="OrthoDB" id="5296at2759"/>
<dbReference type="CDD" id="cd05325">
    <property type="entry name" value="carb_red_sniffer_like_SDR_c"/>
    <property type="match status" value="1"/>
</dbReference>
<dbReference type="SUPFAM" id="SSF51735">
    <property type="entry name" value="NAD(P)-binding Rossmann-fold domains"/>
    <property type="match status" value="1"/>
</dbReference>
<proteinExistence type="inferred from homology"/>
<dbReference type="GO" id="GO:0005737">
    <property type="term" value="C:cytoplasm"/>
    <property type="evidence" value="ECO:0007669"/>
    <property type="project" value="TreeGrafter"/>
</dbReference>
<dbReference type="Pfam" id="PF00106">
    <property type="entry name" value="adh_short"/>
    <property type="match status" value="1"/>
</dbReference>
<keyword evidence="3" id="KW-1185">Reference proteome</keyword>
<name>A0A2P5I7M2_DIAHE</name>
<comment type="similarity">
    <text evidence="1">Belongs to the short-chain dehydrogenases/reductases (SDR) family.</text>
</comment>
<dbReference type="PANTHER" id="PTHR43544">
    <property type="entry name" value="SHORT-CHAIN DEHYDROGENASE/REDUCTASE"/>
    <property type="match status" value="1"/>
</dbReference>
<dbReference type="PRINTS" id="PR00081">
    <property type="entry name" value="GDHRDH"/>
</dbReference>
<dbReference type="Gene3D" id="3.40.50.720">
    <property type="entry name" value="NAD(P)-binding Rossmann-like Domain"/>
    <property type="match status" value="1"/>
</dbReference>
<protein>
    <recommendedName>
        <fullName evidence="4">Short chain oxidoreductase</fullName>
    </recommendedName>
</protein>
<evidence type="ECO:0000313" key="3">
    <source>
        <dbReference type="Proteomes" id="UP000094444"/>
    </source>
</evidence>
<dbReference type="GO" id="GO:0016491">
    <property type="term" value="F:oxidoreductase activity"/>
    <property type="evidence" value="ECO:0007669"/>
    <property type="project" value="TreeGrafter"/>
</dbReference>
<dbReference type="Proteomes" id="UP000094444">
    <property type="component" value="Unassembled WGS sequence"/>
</dbReference>
<dbReference type="InterPro" id="IPR002347">
    <property type="entry name" value="SDR_fam"/>
</dbReference>
<accession>A0A2P5I7M2</accession>
<dbReference type="EMBL" id="MAVT02000180">
    <property type="protein sequence ID" value="POS78508.1"/>
    <property type="molecule type" value="Genomic_DNA"/>
</dbReference>
<dbReference type="InterPro" id="IPR051468">
    <property type="entry name" value="Fungal_SecMetab_SDRs"/>
</dbReference>
<dbReference type="InterPro" id="IPR036291">
    <property type="entry name" value="NAD(P)-bd_dom_sf"/>
</dbReference>
<dbReference type="AlphaFoldDB" id="A0A2P5I7M2"/>
<organism evidence="2 3">
    <name type="scientific">Diaporthe helianthi</name>
    <dbReference type="NCBI Taxonomy" id="158607"/>
    <lineage>
        <taxon>Eukaryota</taxon>
        <taxon>Fungi</taxon>
        <taxon>Dikarya</taxon>
        <taxon>Ascomycota</taxon>
        <taxon>Pezizomycotina</taxon>
        <taxon>Sordariomycetes</taxon>
        <taxon>Sordariomycetidae</taxon>
        <taxon>Diaporthales</taxon>
        <taxon>Diaporthaceae</taxon>
        <taxon>Diaporthe</taxon>
    </lineage>
</organism>